<evidence type="ECO:0000256" key="4">
    <source>
        <dbReference type="ARBA" id="ARBA00022695"/>
    </source>
</evidence>
<evidence type="ECO:0000313" key="11">
    <source>
        <dbReference type="EMBL" id="MQN01618.1"/>
    </source>
</evidence>
<dbReference type="InterPro" id="IPR008921">
    <property type="entry name" value="DNA_pol3_clamp-load_cplx_C"/>
</dbReference>
<evidence type="ECO:0000256" key="1">
    <source>
        <dbReference type="ARBA" id="ARBA00012417"/>
    </source>
</evidence>
<evidence type="ECO:0000256" key="7">
    <source>
        <dbReference type="ARBA" id="ARBA00034754"/>
    </source>
</evidence>
<evidence type="ECO:0000256" key="8">
    <source>
        <dbReference type="ARBA" id="ARBA00049244"/>
    </source>
</evidence>
<keyword evidence="5" id="KW-0235">DNA replication</keyword>
<dbReference type="GO" id="GO:0009360">
    <property type="term" value="C:DNA polymerase III complex"/>
    <property type="evidence" value="ECO:0007669"/>
    <property type="project" value="InterPro"/>
</dbReference>
<name>A0A6N7IZ49_9FIRM</name>
<dbReference type="Proteomes" id="UP000460257">
    <property type="component" value="Unassembled WGS sequence"/>
</dbReference>
<dbReference type="EC" id="2.7.7.7" evidence="1"/>
<dbReference type="AlphaFoldDB" id="A0A6N7IZ49"/>
<keyword evidence="6" id="KW-0239">DNA-directed DNA polymerase</keyword>
<dbReference type="Gene3D" id="1.10.8.60">
    <property type="match status" value="1"/>
</dbReference>
<dbReference type="PANTHER" id="PTHR34388">
    <property type="entry name" value="DNA POLYMERASE III SUBUNIT DELTA"/>
    <property type="match status" value="1"/>
</dbReference>
<proteinExistence type="inferred from homology"/>
<evidence type="ECO:0000259" key="9">
    <source>
        <dbReference type="Pfam" id="PF06144"/>
    </source>
</evidence>
<evidence type="ECO:0000256" key="6">
    <source>
        <dbReference type="ARBA" id="ARBA00022932"/>
    </source>
</evidence>
<dbReference type="InterPro" id="IPR048466">
    <property type="entry name" value="DNA_pol3_delta-like_C"/>
</dbReference>
<keyword evidence="3 11" id="KW-0808">Transferase</keyword>
<dbReference type="SUPFAM" id="SSF52540">
    <property type="entry name" value="P-loop containing nucleoside triphosphate hydrolases"/>
    <property type="match status" value="1"/>
</dbReference>
<organism evidence="11 12">
    <name type="scientific">Candidatus Weimeria bifida</name>
    <dbReference type="NCBI Taxonomy" id="2599074"/>
    <lineage>
        <taxon>Bacteria</taxon>
        <taxon>Bacillati</taxon>
        <taxon>Bacillota</taxon>
        <taxon>Clostridia</taxon>
        <taxon>Lachnospirales</taxon>
        <taxon>Lachnospiraceae</taxon>
        <taxon>Candidatus Weimeria</taxon>
    </lineage>
</organism>
<protein>
    <recommendedName>
        <fullName evidence="2">DNA polymerase III subunit delta</fullName>
        <ecNumber evidence="1">2.7.7.7</ecNumber>
    </recommendedName>
</protein>
<dbReference type="InterPro" id="IPR005790">
    <property type="entry name" value="DNA_polIII_delta"/>
</dbReference>
<dbReference type="GO" id="GO:0003887">
    <property type="term" value="F:DNA-directed DNA polymerase activity"/>
    <property type="evidence" value="ECO:0007669"/>
    <property type="project" value="UniProtKB-KW"/>
</dbReference>
<dbReference type="NCBIfam" id="TIGR01128">
    <property type="entry name" value="holA"/>
    <property type="match status" value="1"/>
</dbReference>
<evidence type="ECO:0000259" key="10">
    <source>
        <dbReference type="Pfam" id="PF21694"/>
    </source>
</evidence>
<dbReference type="GO" id="GO:0003677">
    <property type="term" value="F:DNA binding"/>
    <property type="evidence" value="ECO:0007669"/>
    <property type="project" value="InterPro"/>
</dbReference>
<evidence type="ECO:0000256" key="3">
    <source>
        <dbReference type="ARBA" id="ARBA00022679"/>
    </source>
</evidence>
<dbReference type="Pfam" id="PF21694">
    <property type="entry name" value="DNA_pol3_delta_C"/>
    <property type="match status" value="1"/>
</dbReference>
<reference evidence="11" key="1">
    <citation type="journal article" date="2020" name="Appl. Environ. Microbiol.">
        <title>Medium-Chain Fatty Acid Synthesis by 'Candidatus Weimeria bifida' gen. nov., sp. nov., and 'Candidatus Pseudoramibacter fermentans' sp. nov.</title>
        <authorList>
            <person name="Scarborough M.J."/>
            <person name="Myers K.S."/>
            <person name="Donohue T.J."/>
            <person name="Noguera D.R."/>
        </authorList>
    </citation>
    <scope>NUCLEOTIDE SEQUENCE</scope>
    <source>
        <strain evidence="11">LCO1.1</strain>
    </source>
</reference>
<dbReference type="Gene3D" id="3.40.50.300">
    <property type="entry name" value="P-loop containing nucleotide triphosphate hydrolases"/>
    <property type="match status" value="1"/>
</dbReference>
<comment type="caution">
    <text evidence="11">The sequence shown here is derived from an EMBL/GenBank/DDBJ whole genome shotgun (WGS) entry which is preliminary data.</text>
</comment>
<sequence>MRSIDSEISQGNFKRVYLLFGKEHYLLKENREKLLAALGVTDRKDMNFTLLTEKDFSVPALISDSDTLPFFADRRVILVEESGYFKGKKSEKEKLVSYIPDIPDTTVIIFVESDVDKRDKLYKAVSKNGTAEEFLIGDQNELSAWIGGRLKADGLQMRRDAWNEFYIRCGSSMDLMDAEYQKLSAYCWDKKQIEKADVEAVCANASETKIFVLSDALSERNAAKVFAVYQDMLRQNEKAPGILALIERQLKQLYQLKVMDRDGVSFNDKKKKLGISYDFIIRKLETYSRRFKESELRELLRSAADYEEAFKSGRIDDSIAVELLLNQTLQ</sequence>
<feature type="domain" description="DNA polymerase III delta subunit-like C-terminal" evidence="10">
    <location>
        <begin position="207"/>
        <end position="326"/>
    </location>
</feature>
<feature type="domain" description="DNA polymerase III delta N-terminal" evidence="9">
    <location>
        <begin position="17"/>
        <end position="130"/>
    </location>
</feature>
<comment type="similarity">
    <text evidence="7">Belongs to the DNA polymerase HolA subunit family.</text>
</comment>
<gene>
    <name evidence="11" type="primary">holA</name>
    <name evidence="11" type="ORF">FRC54_06820</name>
</gene>
<dbReference type="SUPFAM" id="SSF48019">
    <property type="entry name" value="post-AAA+ oligomerization domain-like"/>
    <property type="match status" value="1"/>
</dbReference>
<evidence type="ECO:0000313" key="12">
    <source>
        <dbReference type="Proteomes" id="UP000460257"/>
    </source>
</evidence>
<comment type="catalytic activity">
    <reaction evidence="8">
        <text>DNA(n) + a 2'-deoxyribonucleoside 5'-triphosphate = DNA(n+1) + diphosphate</text>
        <dbReference type="Rhea" id="RHEA:22508"/>
        <dbReference type="Rhea" id="RHEA-COMP:17339"/>
        <dbReference type="Rhea" id="RHEA-COMP:17340"/>
        <dbReference type="ChEBI" id="CHEBI:33019"/>
        <dbReference type="ChEBI" id="CHEBI:61560"/>
        <dbReference type="ChEBI" id="CHEBI:173112"/>
        <dbReference type="EC" id="2.7.7.7"/>
    </reaction>
</comment>
<dbReference type="Pfam" id="PF06144">
    <property type="entry name" value="DNA_pol3_delta"/>
    <property type="match status" value="1"/>
</dbReference>
<dbReference type="GO" id="GO:0006261">
    <property type="term" value="P:DNA-templated DNA replication"/>
    <property type="evidence" value="ECO:0007669"/>
    <property type="project" value="TreeGrafter"/>
</dbReference>
<dbReference type="InterPro" id="IPR010372">
    <property type="entry name" value="DNA_pol3_delta_N"/>
</dbReference>
<evidence type="ECO:0000256" key="5">
    <source>
        <dbReference type="ARBA" id="ARBA00022705"/>
    </source>
</evidence>
<dbReference type="PANTHER" id="PTHR34388:SF1">
    <property type="entry name" value="DNA POLYMERASE III SUBUNIT DELTA"/>
    <property type="match status" value="1"/>
</dbReference>
<keyword evidence="12" id="KW-1185">Reference proteome</keyword>
<dbReference type="InterPro" id="IPR027417">
    <property type="entry name" value="P-loop_NTPase"/>
</dbReference>
<accession>A0A6N7IZ49</accession>
<dbReference type="EMBL" id="VOGC01000006">
    <property type="protein sequence ID" value="MQN01618.1"/>
    <property type="molecule type" value="Genomic_DNA"/>
</dbReference>
<evidence type="ECO:0000256" key="2">
    <source>
        <dbReference type="ARBA" id="ARBA00017703"/>
    </source>
</evidence>
<keyword evidence="4 11" id="KW-0548">Nucleotidyltransferase</keyword>
<dbReference type="Gene3D" id="1.20.272.10">
    <property type="match status" value="1"/>
</dbReference>